<evidence type="ECO:0000256" key="11">
    <source>
        <dbReference type="ARBA" id="ARBA00023235"/>
    </source>
</evidence>
<evidence type="ECO:0000256" key="10">
    <source>
        <dbReference type="ARBA" id="ARBA00023152"/>
    </source>
</evidence>
<sequence>MRTPLVMGNWKLNGTKDSVTALVNDLLQPANEAAPKAEVAVCAPAVFIGMVEQLASSSKLQWGSEDCDIHTQGAFTGENSPVMLREFGCTYAIVGHSERRDYHKESSEYVAQKYKAAQENGLIPVLCVGESEADFDAGRTMDVVREELKAVIDLCGIKSFEKAVIAYEPIWAIGTGKTATPEIAQKVHQDIREYLASFDAEVAAGVRILYGGSCNAKTAPDLFSQKDIDGGLVGGASLKAADFAAIIKAAVDNA</sequence>
<dbReference type="RefSeq" id="WP_113744121.1">
    <property type="nucleotide sequence ID" value="NZ_UAPU01000007.1"/>
</dbReference>
<dbReference type="Pfam" id="PF00121">
    <property type="entry name" value="TIM"/>
    <property type="match status" value="1"/>
</dbReference>
<evidence type="ECO:0000313" key="16">
    <source>
        <dbReference type="Proteomes" id="UP000250086"/>
    </source>
</evidence>
<dbReference type="SUPFAM" id="SSF51351">
    <property type="entry name" value="Triosephosphate isomerase (TIM)"/>
    <property type="match status" value="1"/>
</dbReference>
<dbReference type="EC" id="5.3.1.1" evidence="6 13"/>
<evidence type="ECO:0000256" key="4">
    <source>
        <dbReference type="ARBA" id="ARBA00007422"/>
    </source>
</evidence>
<dbReference type="PANTHER" id="PTHR21139">
    <property type="entry name" value="TRIOSEPHOSPHATE ISOMERASE"/>
    <property type="match status" value="1"/>
</dbReference>
<dbReference type="AlphaFoldDB" id="A0A2X0WXX5"/>
<dbReference type="NCBIfam" id="TIGR00419">
    <property type="entry name" value="tim"/>
    <property type="match status" value="1"/>
</dbReference>
<evidence type="ECO:0000256" key="1">
    <source>
        <dbReference type="ARBA" id="ARBA00000474"/>
    </source>
</evidence>
<evidence type="ECO:0000256" key="6">
    <source>
        <dbReference type="ARBA" id="ARBA00011940"/>
    </source>
</evidence>
<comment type="pathway">
    <text evidence="3">Carbohydrate metabolism; erythritol degradation.</text>
</comment>
<dbReference type="GO" id="GO:0004807">
    <property type="term" value="F:triose-phosphate isomerase activity"/>
    <property type="evidence" value="ECO:0007669"/>
    <property type="project" value="UniProtKB-UniRule"/>
</dbReference>
<dbReference type="OrthoDB" id="9809429at2"/>
<dbReference type="InterPro" id="IPR000652">
    <property type="entry name" value="Triosephosphate_isomerase"/>
</dbReference>
<evidence type="ECO:0000256" key="3">
    <source>
        <dbReference type="ARBA" id="ARBA00004939"/>
    </source>
</evidence>
<dbReference type="UniPathway" id="UPA00109">
    <property type="reaction ID" value="UER00189"/>
</dbReference>
<evidence type="ECO:0000256" key="9">
    <source>
        <dbReference type="ARBA" id="ARBA00022490"/>
    </source>
</evidence>
<dbReference type="Gene3D" id="3.20.20.70">
    <property type="entry name" value="Aldolase class I"/>
    <property type="match status" value="1"/>
</dbReference>
<keyword evidence="9 13" id="KW-0963">Cytoplasm</keyword>
<accession>A0A2X0WXX5</accession>
<comment type="subcellular location">
    <subcellularLocation>
        <location evidence="13 14">Cytoplasm</location>
    </subcellularLocation>
</comment>
<dbReference type="InterPro" id="IPR022896">
    <property type="entry name" value="TrioseP_Isoase_bac/euk"/>
</dbReference>
<gene>
    <name evidence="13 15" type="primary">tpiA</name>
    <name evidence="15" type="ORF">NCTC13093_01405</name>
</gene>
<dbReference type="FunFam" id="3.20.20.70:FF:000020">
    <property type="entry name" value="Triosephosphate isomerase"/>
    <property type="match status" value="1"/>
</dbReference>
<evidence type="ECO:0000256" key="12">
    <source>
        <dbReference type="ARBA" id="ARBA00055680"/>
    </source>
</evidence>
<dbReference type="InterPro" id="IPR020861">
    <property type="entry name" value="Triosephosphate_isomerase_AS"/>
</dbReference>
<evidence type="ECO:0000256" key="8">
    <source>
        <dbReference type="ARBA" id="ARBA00022432"/>
    </source>
</evidence>
<evidence type="ECO:0000256" key="2">
    <source>
        <dbReference type="ARBA" id="ARBA00004742"/>
    </source>
</evidence>
<comment type="catalytic activity">
    <reaction evidence="1 13 14">
        <text>D-glyceraldehyde 3-phosphate = dihydroxyacetone phosphate</text>
        <dbReference type="Rhea" id="RHEA:18585"/>
        <dbReference type="ChEBI" id="CHEBI:57642"/>
        <dbReference type="ChEBI" id="CHEBI:59776"/>
        <dbReference type="EC" id="5.3.1.1"/>
    </reaction>
</comment>
<keyword evidence="10 13" id="KW-0324">Glycolysis</keyword>
<name>A0A2X0WXX5_9GAMM</name>
<dbReference type="PROSITE" id="PS00171">
    <property type="entry name" value="TIM_1"/>
    <property type="match status" value="1"/>
</dbReference>
<dbReference type="PROSITE" id="PS51440">
    <property type="entry name" value="TIM_2"/>
    <property type="match status" value="1"/>
</dbReference>
<proteinExistence type="inferred from homology"/>
<dbReference type="Proteomes" id="UP000250086">
    <property type="component" value="Unassembled WGS sequence"/>
</dbReference>
<feature type="binding site" evidence="13">
    <location>
        <begin position="9"/>
        <end position="11"/>
    </location>
    <ligand>
        <name>substrate</name>
    </ligand>
</feature>
<feature type="binding site" evidence="13">
    <location>
        <position position="174"/>
    </location>
    <ligand>
        <name>substrate</name>
    </ligand>
</feature>
<comment type="subunit">
    <text evidence="5 13 14">Homodimer.</text>
</comment>
<reference evidence="15 16" key="1">
    <citation type="submission" date="2018-06" db="EMBL/GenBank/DDBJ databases">
        <authorList>
            <consortium name="Pathogen Informatics"/>
            <person name="Doyle S."/>
        </authorList>
    </citation>
    <scope>NUCLEOTIDE SEQUENCE [LARGE SCALE GENOMIC DNA]</scope>
    <source>
        <strain evidence="15 16">NCTC13093</strain>
    </source>
</reference>
<protein>
    <recommendedName>
        <fullName evidence="7 13">Triosephosphate isomerase</fullName>
        <shortName evidence="13">TIM</shortName>
        <shortName evidence="13">TPI</shortName>
        <ecNumber evidence="6 13">5.3.1.1</ecNumber>
    </recommendedName>
    <alternativeName>
        <fullName evidence="13">Triose-phosphate isomerase</fullName>
    </alternativeName>
</protein>
<evidence type="ECO:0000256" key="7">
    <source>
        <dbReference type="ARBA" id="ARBA00019397"/>
    </source>
</evidence>
<dbReference type="PANTHER" id="PTHR21139:SF42">
    <property type="entry name" value="TRIOSEPHOSPHATE ISOMERASE"/>
    <property type="match status" value="1"/>
</dbReference>
<comment type="function">
    <text evidence="12 13">Involved in the gluconeogenesis. Catalyzes stereospecifically the conversion of dihydroxyacetone phosphate (DHAP) to D-glyceraldehyde-3-phosphate (G3P).</text>
</comment>
<keyword evidence="16" id="KW-1185">Reference proteome</keyword>
<dbReference type="GO" id="GO:0006094">
    <property type="term" value="P:gluconeogenesis"/>
    <property type="evidence" value="ECO:0007669"/>
    <property type="project" value="UniProtKB-UniRule"/>
</dbReference>
<dbReference type="GO" id="GO:0006096">
    <property type="term" value="P:glycolytic process"/>
    <property type="evidence" value="ECO:0007669"/>
    <property type="project" value="UniProtKB-UniRule"/>
</dbReference>
<feature type="binding site" evidence="13">
    <location>
        <position position="213"/>
    </location>
    <ligand>
        <name>substrate</name>
    </ligand>
</feature>
<comment type="similarity">
    <text evidence="4 13 14">Belongs to the triosephosphate isomerase family.</text>
</comment>
<feature type="active site" description="Proton acceptor" evidence="13">
    <location>
        <position position="168"/>
    </location>
</feature>
<dbReference type="EMBL" id="UAPV01000001">
    <property type="protein sequence ID" value="SPT70007.1"/>
    <property type="molecule type" value="Genomic_DNA"/>
</dbReference>
<dbReference type="GO" id="GO:0005829">
    <property type="term" value="C:cytosol"/>
    <property type="evidence" value="ECO:0007669"/>
    <property type="project" value="TreeGrafter"/>
</dbReference>
<dbReference type="InterPro" id="IPR013785">
    <property type="entry name" value="Aldolase_TIM"/>
</dbReference>
<feature type="binding site" evidence="13">
    <location>
        <begin position="234"/>
        <end position="235"/>
    </location>
    <ligand>
        <name>substrate</name>
    </ligand>
</feature>
<comment type="pathway">
    <text evidence="2 13 14">Carbohydrate biosynthesis; gluconeogenesis.</text>
</comment>
<dbReference type="CDD" id="cd00311">
    <property type="entry name" value="TIM"/>
    <property type="match status" value="1"/>
</dbReference>
<dbReference type="HAMAP" id="MF_00147_B">
    <property type="entry name" value="TIM_B"/>
    <property type="match status" value="1"/>
</dbReference>
<evidence type="ECO:0000313" key="15">
    <source>
        <dbReference type="EMBL" id="SPT70007.1"/>
    </source>
</evidence>
<organism evidence="15 16">
    <name type="scientific">Anaerobiospirillum thomasii</name>
    <dbReference type="NCBI Taxonomy" id="179995"/>
    <lineage>
        <taxon>Bacteria</taxon>
        <taxon>Pseudomonadati</taxon>
        <taxon>Pseudomonadota</taxon>
        <taxon>Gammaproteobacteria</taxon>
        <taxon>Aeromonadales</taxon>
        <taxon>Succinivibrionaceae</taxon>
        <taxon>Anaerobiospirillum</taxon>
    </lineage>
</organism>
<comment type="pathway">
    <text evidence="13 14">Carbohydrate degradation; glycolysis; D-glyceraldehyde 3-phosphate from glycerone phosphate: step 1/1.</text>
</comment>
<dbReference type="GO" id="GO:0019563">
    <property type="term" value="P:glycerol catabolic process"/>
    <property type="evidence" value="ECO:0007669"/>
    <property type="project" value="TreeGrafter"/>
</dbReference>
<dbReference type="InterPro" id="IPR035990">
    <property type="entry name" value="TIM_sf"/>
</dbReference>
<evidence type="ECO:0000256" key="13">
    <source>
        <dbReference type="HAMAP-Rule" id="MF_00147"/>
    </source>
</evidence>
<feature type="active site" description="Electrophile" evidence="13">
    <location>
        <position position="96"/>
    </location>
</feature>
<evidence type="ECO:0000256" key="14">
    <source>
        <dbReference type="RuleBase" id="RU363013"/>
    </source>
</evidence>
<dbReference type="GO" id="GO:0046166">
    <property type="term" value="P:glyceraldehyde-3-phosphate biosynthetic process"/>
    <property type="evidence" value="ECO:0007669"/>
    <property type="project" value="TreeGrafter"/>
</dbReference>
<keyword evidence="11 13" id="KW-0413">Isomerase</keyword>
<dbReference type="UniPathway" id="UPA00138"/>
<keyword evidence="8 13" id="KW-0312">Gluconeogenesis</keyword>
<evidence type="ECO:0000256" key="5">
    <source>
        <dbReference type="ARBA" id="ARBA00011738"/>
    </source>
</evidence>